<dbReference type="Pfam" id="PF00884">
    <property type="entry name" value="Sulfatase"/>
    <property type="match status" value="1"/>
</dbReference>
<dbReference type="EMBL" id="MQWA01000001">
    <property type="protein sequence ID" value="PQJ28260.1"/>
    <property type="molecule type" value="Genomic_DNA"/>
</dbReference>
<dbReference type="PANTHER" id="PTHR42693:SF53">
    <property type="entry name" value="ENDO-4-O-SULFATASE"/>
    <property type="match status" value="1"/>
</dbReference>
<keyword evidence="2" id="KW-0378">Hydrolase</keyword>
<evidence type="ECO:0000256" key="2">
    <source>
        <dbReference type="ARBA" id="ARBA00022801"/>
    </source>
</evidence>
<keyword evidence="6" id="KW-1185">Reference proteome</keyword>
<accession>A0A2S7U106</accession>
<proteinExistence type="inferred from homology"/>
<organism evidence="5 6">
    <name type="scientific">Rubritalea profundi</name>
    <dbReference type="NCBI Taxonomy" id="1658618"/>
    <lineage>
        <taxon>Bacteria</taxon>
        <taxon>Pseudomonadati</taxon>
        <taxon>Verrucomicrobiota</taxon>
        <taxon>Verrucomicrobiia</taxon>
        <taxon>Verrucomicrobiales</taxon>
        <taxon>Rubritaleaceae</taxon>
        <taxon>Rubritalea</taxon>
    </lineage>
</organism>
<keyword evidence="3" id="KW-0732">Signal</keyword>
<sequence>MKSLKLLALISCLLSIASVDAKDSSDTHKNILWIYVEDLSPWIGAYGDDINKESTPTLDKLAADGVLFERCYTPAPVCSATRSAMITGAMQTTSGTHNHRSSRDKSALIQLPKGWKTLPQIFQENGYATFNRGKDDYNFDYKRSELYSIGNGQKKGIAQRGTGNFSELPADKPFFVQIQLAGGKSRIKNGAVKADDIEVPPYFPDTPVFKKWWAHHYNTVRKTDADVKRILAELEQSGRAANTVVFFFSDHGNNHSVRHKQFCYEGGVRVPLIVAGAGLPKNQRRKDLVSGLDISAATLAIAGIEAPAWSEGRDLFSKDHQPRNHVISARDRCDYTIDVTRTVRTEKFRYLRNFKTDRIYLQPQYRDSKDYIKQLKSMHAAGKLSELQEKIYFSKRPEHELYDLEKDPFEINNLATDPKHATTLQQHISILENWQKETGDKGMQPESPAGLRAVYNRWKQKCVNPEFDQFKN</sequence>
<dbReference type="GO" id="GO:0004065">
    <property type="term" value="F:arylsulfatase activity"/>
    <property type="evidence" value="ECO:0007669"/>
    <property type="project" value="TreeGrafter"/>
</dbReference>
<comment type="caution">
    <text evidence="5">The sequence shown here is derived from an EMBL/GenBank/DDBJ whole genome shotgun (WGS) entry which is preliminary data.</text>
</comment>
<dbReference type="SUPFAM" id="SSF53649">
    <property type="entry name" value="Alkaline phosphatase-like"/>
    <property type="match status" value="1"/>
</dbReference>
<dbReference type="Gene3D" id="3.40.720.10">
    <property type="entry name" value="Alkaline Phosphatase, subunit A"/>
    <property type="match status" value="1"/>
</dbReference>
<gene>
    <name evidence="5" type="ORF">BSZ32_06895</name>
</gene>
<dbReference type="OrthoDB" id="9803751at2"/>
<dbReference type="PANTHER" id="PTHR42693">
    <property type="entry name" value="ARYLSULFATASE FAMILY MEMBER"/>
    <property type="match status" value="1"/>
</dbReference>
<dbReference type="InterPro" id="IPR050738">
    <property type="entry name" value="Sulfatase"/>
</dbReference>
<dbReference type="InterPro" id="IPR000917">
    <property type="entry name" value="Sulfatase_N"/>
</dbReference>
<evidence type="ECO:0000259" key="4">
    <source>
        <dbReference type="Pfam" id="PF00884"/>
    </source>
</evidence>
<evidence type="ECO:0000313" key="5">
    <source>
        <dbReference type="EMBL" id="PQJ28260.1"/>
    </source>
</evidence>
<evidence type="ECO:0000256" key="3">
    <source>
        <dbReference type="SAM" id="SignalP"/>
    </source>
</evidence>
<feature type="signal peptide" evidence="3">
    <location>
        <begin position="1"/>
        <end position="21"/>
    </location>
</feature>
<protein>
    <recommendedName>
        <fullName evidence="4">Sulfatase N-terminal domain-containing protein</fullName>
    </recommendedName>
</protein>
<evidence type="ECO:0000313" key="6">
    <source>
        <dbReference type="Proteomes" id="UP000239907"/>
    </source>
</evidence>
<comment type="similarity">
    <text evidence="1">Belongs to the sulfatase family.</text>
</comment>
<feature type="domain" description="Sulfatase N-terminal" evidence="4">
    <location>
        <begin position="29"/>
        <end position="304"/>
    </location>
</feature>
<dbReference type="RefSeq" id="WP_105042764.1">
    <property type="nucleotide sequence ID" value="NZ_MQWA01000001.1"/>
</dbReference>
<dbReference type="InterPro" id="IPR017850">
    <property type="entry name" value="Alkaline_phosphatase_core_sf"/>
</dbReference>
<dbReference type="Proteomes" id="UP000239907">
    <property type="component" value="Unassembled WGS sequence"/>
</dbReference>
<evidence type="ECO:0000256" key="1">
    <source>
        <dbReference type="ARBA" id="ARBA00008779"/>
    </source>
</evidence>
<reference evidence="5 6" key="1">
    <citation type="submission" date="2016-12" db="EMBL/GenBank/DDBJ databases">
        <title>Study of bacterial adaptation to deep sea.</title>
        <authorList>
            <person name="Song J."/>
            <person name="Yoshizawa S."/>
            <person name="Kogure K."/>
        </authorList>
    </citation>
    <scope>NUCLEOTIDE SEQUENCE [LARGE SCALE GENOMIC DNA]</scope>
    <source>
        <strain evidence="5 6">SAORIC-165</strain>
    </source>
</reference>
<dbReference type="AlphaFoldDB" id="A0A2S7U106"/>
<dbReference type="CDD" id="cd16027">
    <property type="entry name" value="SGSH"/>
    <property type="match status" value="1"/>
</dbReference>
<name>A0A2S7U106_9BACT</name>
<feature type="chain" id="PRO_5015429127" description="Sulfatase N-terminal domain-containing protein" evidence="3">
    <location>
        <begin position="22"/>
        <end position="472"/>
    </location>
</feature>